<reference evidence="13 14" key="1">
    <citation type="submission" date="2018-10" db="EMBL/GenBank/DDBJ databases">
        <title>Genome sequence of the corn leaf aphid (Rhopalosiphum maidis Fitch).</title>
        <authorList>
            <person name="Chen W."/>
            <person name="Shakir S."/>
            <person name="Bigham M."/>
            <person name="Fei Z."/>
            <person name="Jander G."/>
        </authorList>
    </citation>
    <scope>NUCLEOTIDE SEQUENCE [LARGE SCALE GENOMIC DNA]</scope>
    <source>
        <strain evidence="13 14">BTI</strain>
    </source>
</reference>
<dbReference type="GO" id="GO:0005737">
    <property type="term" value="C:cytoplasm"/>
    <property type="evidence" value="ECO:0007669"/>
    <property type="project" value="UniProtKB-SubCell"/>
</dbReference>
<comment type="function">
    <text evidence="10">Transfers the 4'-phosphopantetheine moiety from coenzyme A to the 'Ser-36' of acyl-carrier-protein.</text>
</comment>
<evidence type="ECO:0000256" key="3">
    <source>
        <dbReference type="ARBA" id="ARBA00022679"/>
    </source>
</evidence>
<dbReference type="NCBIfam" id="TIGR00556">
    <property type="entry name" value="pantethn_trn"/>
    <property type="match status" value="1"/>
</dbReference>
<dbReference type="Proteomes" id="UP000271533">
    <property type="component" value="Chromosome"/>
</dbReference>
<evidence type="ECO:0000256" key="1">
    <source>
        <dbReference type="ARBA" id="ARBA00022490"/>
    </source>
</evidence>
<dbReference type="OrthoDB" id="517356at2"/>
<name>A0A3G2I5U4_BUCRM</name>
<evidence type="ECO:0000256" key="11">
    <source>
        <dbReference type="HAMAP-Rule" id="MF_00101"/>
    </source>
</evidence>
<keyword evidence="4 11" id="KW-0479">Metal-binding</keyword>
<evidence type="ECO:0000256" key="2">
    <source>
        <dbReference type="ARBA" id="ARBA00022516"/>
    </source>
</evidence>
<accession>A0A3G2I5U4</accession>
<dbReference type="RefSeq" id="WP_158361392.1">
    <property type="nucleotide sequence ID" value="NZ_CP032759.1"/>
</dbReference>
<evidence type="ECO:0000256" key="7">
    <source>
        <dbReference type="ARBA" id="ARBA00023098"/>
    </source>
</evidence>
<dbReference type="GO" id="GO:0008897">
    <property type="term" value="F:holo-[acyl-carrier-protein] synthase activity"/>
    <property type="evidence" value="ECO:0007669"/>
    <property type="project" value="UniProtKB-UniRule"/>
</dbReference>
<sequence>MSIVGIGTDIIEILRIKNIVYNFKDKLAKKILSVQEWEKYIVNKNPINFLAKRFAVKEAASKALGTGINYGIKFNQLELYNDISGKPKLRFLKCALQKSREIKCKSIFVSITDEKLYAYALVILEN</sequence>
<comment type="similarity">
    <text evidence="11">Belongs to the P-Pant transferase superfamily. AcpS family.</text>
</comment>
<evidence type="ECO:0000256" key="9">
    <source>
        <dbReference type="ARBA" id="ARBA00050875"/>
    </source>
</evidence>
<feature type="binding site" evidence="11">
    <location>
        <position position="58"/>
    </location>
    <ligand>
        <name>Mg(2+)</name>
        <dbReference type="ChEBI" id="CHEBI:18420"/>
    </ligand>
</feature>
<dbReference type="FunFam" id="3.90.470.20:FF:000001">
    <property type="entry name" value="Holo-[acyl-carrier-protein] synthase"/>
    <property type="match status" value="1"/>
</dbReference>
<dbReference type="InterPro" id="IPR004568">
    <property type="entry name" value="Ppantetheine-prot_Trfase_dom"/>
</dbReference>
<dbReference type="InterPro" id="IPR037143">
    <property type="entry name" value="4-PPantetheinyl_Trfase_dom_sf"/>
</dbReference>
<dbReference type="HAMAP" id="MF_00101">
    <property type="entry name" value="AcpS"/>
    <property type="match status" value="1"/>
</dbReference>
<comment type="function">
    <text evidence="11">Transfers the 4'-phosphopantetheine moiety from coenzyme A to a Ser of acyl-carrier-protein.</text>
</comment>
<keyword evidence="7 11" id="KW-0443">Lipid metabolism</keyword>
<evidence type="ECO:0000256" key="10">
    <source>
        <dbReference type="ARBA" id="ARBA00054726"/>
    </source>
</evidence>
<dbReference type="SUPFAM" id="SSF56214">
    <property type="entry name" value="4'-phosphopantetheinyl transferase"/>
    <property type="match status" value="1"/>
</dbReference>
<keyword evidence="5 11" id="KW-0276">Fatty acid metabolism</keyword>
<keyword evidence="3 11" id="KW-0808">Transferase</keyword>
<gene>
    <name evidence="11" type="primary">acpS</name>
    <name evidence="13" type="ORF">D8S97_02465</name>
</gene>
<evidence type="ECO:0000259" key="12">
    <source>
        <dbReference type="Pfam" id="PF01648"/>
    </source>
</evidence>
<evidence type="ECO:0000256" key="4">
    <source>
        <dbReference type="ARBA" id="ARBA00022723"/>
    </source>
</evidence>
<dbReference type="Gene3D" id="3.90.470.20">
    <property type="entry name" value="4'-phosphopantetheinyl transferase domain"/>
    <property type="match status" value="1"/>
</dbReference>
<evidence type="ECO:0000313" key="13">
    <source>
        <dbReference type="EMBL" id="AYN24802.1"/>
    </source>
</evidence>
<dbReference type="InterPro" id="IPR008278">
    <property type="entry name" value="4-PPantetheinyl_Trfase_dom"/>
</dbReference>
<keyword evidence="8 11" id="KW-0275">Fatty acid biosynthesis</keyword>
<feature type="binding site" evidence="11">
    <location>
        <position position="9"/>
    </location>
    <ligand>
        <name>Mg(2+)</name>
        <dbReference type="ChEBI" id="CHEBI:18420"/>
    </ligand>
</feature>
<dbReference type="AlphaFoldDB" id="A0A3G2I5U4"/>
<dbReference type="GO" id="GO:0006633">
    <property type="term" value="P:fatty acid biosynthetic process"/>
    <property type="evidence" value="ECO:0007669"/>
    <property type="project" value="UniProtKB-UniRule"/>
</dbReference>
<comment type="cofactor">
    <cofactor evidence="11">
        <name>Mg(2+)</name>
        <dbReference type="ChEBI" id="CHEBI:18420"/>
    </cofactor>
</comment>
<dbReference type="EC" id="2.7.8.7" evidence="11"/>
<organism evidence="13 14">
    <name type="scientific">Buchnera aphidicola subsp. Rhopalosiphum maidis</name>
    <dbReference type="NCBI Taxonomy" id="118109"/>
    <lineage>
        <taxon>Bacteria</taxon>
        <taxon>Pseudomonadati</taxon>
        <taxon>Pseudomonadota</taxon>
        <taxon>Gammaproteobacteria</taxon>
        <taxon>Enterobacterales</taxon>
        <taxon>Erwiniaceae</taxon>
        <taxon>Buchnera</taxon>
    </lineage>
</organism>
<evidence type="ECO:0000256" key="6">
    <source>
        <dbReference type="ARBA" id="ARBA00022842"/>
    </source>
</evidence>
<keyword evidence="1 11" id="KW-0963">Cytoplasm</keyword>
<evidence type="ECO:0000256" key="8">
    <source>
        <dbReference type="ARBA" id="ARBA00023160"/>
    </source>
</evidence>
<feature type="domain" description="4'-phosphopantetheinyl transferase" evidence="12">
    <location>
        <begin position="5"/>
        <end position="99"/>
    </location>
</feature>
<evidence type="ECO:0000313" key="14">
    <source>
        <dbReference type="Proteomes" id="UP000271533"/>
    </source>
</evidence>
<protein>
    <recommendedName>
        <fullName evidence="11">Holo-[acyl-carrier-protein] synthase</fullName>
        <shortName evidence="11">Holo-ACP synthase</shortName>
        <ecNumber evidence="11">2.7.8.7</ecNumber>
    </recommendedName>
    <alternativeName>
        <fullName evidence="11">4'-phosphopantetheinyl transferase AcpS</fullName>
    </alternativeName>
</protein>
<comment type="catalytic activity">
    <reaction evidence="9 11">
        <text>apo-[ACP] + CoA = holo-[ACP] + adenosine 3',5'-bisphosphate + H(+)</text>
        <dbReference type="Rhea" id="RHEA:12068"/>
        <dbReference type="Rhea" id="RHEA-COMP:9685"/>
        <dbReference type="Rhea" id="RHEA-COMP:9690"/>
        <dbReference type="ChEBI" id="CHEBI:15378"/>
        <dbReference type="ChEBI" id="CHEBI:29999"/>
        <dbReference type="ChEBI" id="CHEBI:57287"/>
        <dbReference type="ChEBI" id="CHEBI:58343"/>
        <dbReference type="ChEBI" id="CHEBI:64479"/>
        <dbReference type="EC" id="2.7.8.7"/>
    </reaction>
</comment>
<dbReference type="NCBIfam" id="TIGR00516">
    <property type="entry name" value="acpS"/>
    <property type="match status" value="1"/>
</dbReference>
<dbReference type="InterPro" id="IPR002582">
    <property type="entry name" value="ACPS"/>
</dbReference>
<dbReference type="GO" id="GO:0000287">
    <property type="term" value="F:magnesium ion binding"/>
    <property type="evidence" value="ECO:0007669"/>
    <property type="project" value="UniProtKB-UniRule"/>
</dbReference>
<proteinExistence type="inferred from homology"/>
<dbReference type="EMBL" id="CP032759">
    <property type="protein sequence ID" value="AYN24802.1"/>
    <property type="molecule type" value="Genomic_DNA"/>
</dbReference>
<keyword evidence="6 11" id="KW-0460">Magnesium</keyword>
<evidence type="ECO:0000256" key="5">
    <source>
        <dbReference type="ARBA" id="ARBA00022832"/>
    </source>
</evidence>
<keyword evidence="2 11" id="KW-0444">Lipid biosynthesis</keyword>
<comment type="subcellular location">
    <subcellularLocation>
        <location evidence="11">Cytoplasm</location>
    </subcellularLocation>
</comment>
<dbReference type="Pfam" id="PF01648">
    <property type="entry name" value="ACPS"/>
    <property type="match status" value="1"/>
</dbReference>